<comment type="caution">
    <text evidence="2">The sequence shown here is derived from an EMBL/GenBank/DDBJ whole genome shotgun (WGS) entry which is preliminary data.</text>
</comment>
<dbReference type="PANTHER" id="PTHR23026:SF123">
    <property type="entry name" value="NAD(P)H NITROREDUCTASE RV3131-RELATED"/>
    <property type="match status" value="1"/>
</dbReference>
<dbReference type="Gene3D" id="3.40.109.10">
    <property type="entry name" value="NADH Oxidase"/>
    <property type="match status" value="1"/>
</dbReference>
<dbReference type="GO" id="GO:0052619">
    <property type="term" value="F:coenzyme F420-1:gamma-L-glutamate ligase activity"/>
    <property type="evidence" value="ECO:0007669"/>
    <property type="project" value="UniProtKB-EC"/>
</dbReference>
<gene>
    <name evidence="2" type="primary">fbiB_30</name>
    <name evidence="2" type="ORF">SDC9_195994</name>
</gene>
<dbReference type="InterPro" id="IPR029479">
    <property type="entry name" value="Nitroreductase"/>
</dbReference>
<organism evidence="2">
    <name type="scientific">bioreactor metagenome</name>
    <dbReference type="NCBI Taxonomy" id="1076179"/>
    <lineage>
        <taxon>unclassified sequences</taxon>
        <taxon>metagenomes</taxon>
        <taxon>ecological metagenomes</taxon>
    </lineage>
</organism>
<evidence type="ECO:0000313" key="2">
    <source>
        <dbReference type="EMBL" id="MPN48387.1"/>
    </source>
</evidence>
<sequence length="175" mass="19334">MGIRDHEAIRAILGRRSIRRFEEKPVEKEKIELLIECGSAAPSAANSRPCHFVVATDRPILNRLAEDHPYGKMLFEAPLAIIVCGNPEKNDFARRYWEEDCSAAMQNILVAAHAIGLDGVWLGVRHAEGCEEAIRKILSIPAHIAVLGIAALGYGKEKKDPHKGIEEGTLHVNGW</sequence>
<name>A0A645IAN3_9ZZZZ</name>
<evidence type="ECO:0000259" key="1">
    <source>
        <dbReference type="Pfam" id="PF00881"/>
    </source>
</evidence>
<dbReference type="InterPro" id="IPR000415">
    <property type="entry name" value="Nitroreductase-like"/>
</dbReference>
<proteinExistence type="predicted"/>
<dbReference type="EC" id="6.3.2.34" evidence="2"/>
<keyword evidence="2" id="KW-0436">Ligase</keyword>
<dbReference type="PANTHER" id="PTHR23026">
    <property type="entry name" value="NADPH NITROREDUCTASE"/>
    <property type="match status" value="1"/>
</dbReference>
<dbReference type="EMBL" id="VSSQ01110666">
    <property type="protein sequence ID" value="MPN48387.1"/>
    <property type="molecule type" value="Genomic_DNA"/>
</dbReference>
<reference evidence="2" key="1">
    <citation type="submission" date="2019-08" db="EMBL/GenBank/DDBJ databases">
        <authorList>
            <person name="Kucharzyk K."/>
            <person name="Murdoch R.W."/>
            <person name="Higgins S."/>
            <person name="Loffler F."/>
        </authorList>
    </citation>
    <scope>NUCLEOTIDE SEQUENCE</scope>
</reference>
<dbReference type="CDD" id="cd02150">
    <property type="entry name" value="nitroreductase"/>
    <property type="match status" value="1"/>
</dbReference>
<dbReference type="Pfam" id="PF00881">
    <property type="entry name" value="Nitroreductase"/>
    <property type="match status" value="2"/>
</dbReference>
<dbReference type="AlphaFoldDB" id="A0A645IAN3"/>
<feature type="domain" description="Nitroreductase" evidence="1">
    <location>
        <begin position="12"/>
        <end position="66"/>
    </location>
</feature>
<dbReference type="InterPro" id="IPR050627">
    <property type="entry name" value="Nitroreductase/BluB"/>
</dbReference>
<dbReference type="GO" id="GO:0016491">
    <property type="term" value="F:oxidoreductase activity"/>
    <property type="evidence" value="ECO:0007669"/>
    <property type="project" value="InterPro"/>
</dbReference>
<accession>A0A645IAN3</accession>
<feature type="domain" description="Nitroreductase" evidence="1">
    <location>
        <begin position="68"/>
        <end position="154"/>
    </location>
</feature>
<dbReference type="SUPFAM" id="SSF55469">
    <property type="entry name" value="FMN-dependent nitroreductase-like"/>
    <property type="match status" value="1"/>
</dbReference>
<protein>
    <submittedName>
        <fullName evidence="2">Coenzyme F420:L-glutamate ligase</fullName>
        <ecNumber evidence="2">6.3.2.34</ecNumber>
    </submittedName>
</protein>